<dbReference type="GO" id="GO:0071035">
    <property type="term" value="P:nuclear polyadenylation-dependent rRNA catabolic process"/>
    <property type="evidence" value="ECO:0007669"/>
    <property type="project" value="TreeGrafter"/>
</dbReference>
<comment type="subcellular location">
    <subcellularLocation>
        <location evidence="1">Nucleus</location>
    </subcellularLocation>
</comment>
<dbReference type="SUPFAM" id="SSF110324">
    <property type="entry name" value="Ribosomal L27 protein-like"/>
    <property type="match status" value="1"/>
</dbReference>
<dbReference type="InterPro" id="IPR012340">
    <property type="entry name" value="NA-bd_OB-fold"/>
</dbReference>
<evidence type="ECO:0000256" key="5">
    <source>
        <dbReference type="SAM" id="MobiDB-lite"/>
    </source>
</evidence>
<dbReference type="Pfam" id="PF15985">
    <property type="entry name" value="KH_6"/>
    <property type="match status" value="1"/>
</dbReference>
<evidence type="ECO:0000259" key="8">
    <source>
        <dbReference type="Pfam" id="PF21266"/>
    </source>
</evidence>
<protein>
    <recommendedName>
        <fullName evidence="11">Ribosomal RNA-processing protein 4</fullName>
    </recommendedName>
</protein>
<dbReference type="GO" id="GO:0000467">
    <property type="term" value="P:exonucleolytic trimming to generate mature 3'-end of 5.8S rRNA from tricistronic rRNA transcript (SSU-rRNA, 5.8S rRNA, LSU-rRNA)"/>
    <property type="evidence" value="ECO:0007669"/>
    <property type="project" value="TreeGrafter"/>
</dbReference>
<dbReference type="Proteomes" id="UP001212997">
    <property type="component" value="Unassembled WGS sequence"/>
</dbReference>
<dbReference type="InterPro" id="IPR025721">
    <property type="entry name" value="Exosome_cplx_N_dom"/>
</dbReference>
<dbReference type="SUPFAM" id="SSF50249">
    <property type="entry name" value="Nucleic acid-binding proteins"/>
    <property type="match status" value="1"/>
</dbReference>
<evidence type="ECO:0000256" key="1">
    <source>
        <dbReference type="ARBA" id="ARBA00004123"/>
    </source>
</evidence>
<dbReference type="GO" id="GO:0003723">
    <property type="term" value="F:RNA binding"/>
    <property type="evidence" value="ECO:0007669"/>
    <property type="project" value="UniProtKB-KW"/>
</dbReference>
<dbReference type="GO" id="GO:0000176">
    <property type="term" value="C:nuclear exosome (RNase complex)"/>
    <property type="evidence" value="ECO:0007669"/>
    <property type="project" value="TreeGrafter"/>
</dbReference>
<dbReference type="GO" id="GO:0071034">
    <property type="term" value="P:CUT catabolic process"/>
    <property type="evidence" value="ECO:0007669"/>
    <property type="project" value="TreeGrafter"/>
</dbReference>
<dbReference type="CDD" id="cd22525">
    <property type="entry name" value="KH-I_Rrp4_eukar"/>
    <property type="match status" value="1"/>
</dbReference>
<dbReference type="Pfam" id="PF14382">
    <property type="entry name" value="ECR1_N"/>
    <property type="match status" value="1"/>
</dbReference>
<evidence type="ECO:0000313" key="9">
    <source>
        <dbReference type="EMBL" id="KAJ3491362.1"/>
    </source>
</evidence>
<dbReference type="InterPro" id="IPR048565">
    <property type="entry name" value="S1_RRP4"/>
</dbReference>
<dbReference type="PANTHER" id="PTHR21321">
    <property type="entry name" value="PNAS-3 RELATED"/>
    <property type="match status" value="1"/>
</dbReference>
<dbReference type="AlphaFoldDB" id="A0AAD5YNL5"/>
<comment type="caution">
    <text evidence="9">The sequence shown here is derived from an EMBL/GenBank/DDBJ whole genome shotgun (WGS) entry which is preliminary data.</text>
</comment>
<dbReference type="GO" id="GO:0071051">
    <property type="term" value="P:poly(A)-dependent snoRNA 3'-end processing"/>
    <property type="evidence" value="ECO:0007669"/>
    <property type="project" value="TreeGrafter"/>
</dbReference>
<dbReference type="EMBL" id="JANAWD010000013">
    <property type="protein sequence ID" value="KAJ3491362.1"/>
    <property type="molecule type" value="Genomic_DNA"/>
</dbReference>
<evidence type="ECO:0000256" key="3">
    <source>
        <dbReference type="ARBA" id="ARBA00022835"/>
    </source>
</evidence>
<dbReference type="GO" id="GO:0034475">
    <property type="term" value="P:U4 snRNA 3'-end processing"/>
    <property type="evidence" value="ECO:0007669"/>
    <property type="project" value="TreeGrafter"/>
</dbReference>
<feature type="domain" description="Exosome complex component N-terminal" evidence="6">
    <location>
        <begin position="46"/>
        <end position="81"/>
    </location>
</feature>
<dbReference type="CDD" id="cd05789">
    <property type="entry name" value="S1_Rrp4"/>
    <property type="match status" value="1"/>
</dbReference>
<dbReference type="PANTHER" id="PTHR21321:SF4">
    <property type="entry name" value="EXOSOME COMPLEX COMPONENT RRP4"/>
    <property type="match status" value="1"/>
</dbReference>
<dbReference type="Gene3D" id="2.40.50.140">
    <property type="entry name" value="Nucleic acid-binding proteins"/>
    <property type="match status" value="1"/>
</dbReference>
<dbReference type="InterPro" id="IPR026699">
    <property type="entry name" value="Exosome_RNA_bind1/RRP40/RRP4"/>
</dbReference>
<evidence type="ECO:0000259" key="7">
    <source>
        <dbReference type="Pfam" id="PF15985"/>
    </source>
</evidence>
<comment type="similarity">
    <text evidence="2">Belongs to the RRP4 family.</text>
</comment>
<feature type="domain" description="K Homology" evidence="7">
    <location>
        <begin position="168"/>
        <end position="208"/>
    </location>
</feature>
<gene>
    <name evidence="9" type="ORF">NLI96_g754</name>
</gene>
<keyword evidence="3" id="KW-0271">Exosome</keyword>
<keyword evidence="4" id="KW-0694">RNA-binding</keyword>
<keyword evidence="10" id="KW-1185">Reference proteome</keyword>
<organism evidence="9 10">
    <name type="scientific">Meripilus lineatus</name>
    <dbReference type="NCBI Taxonomy" id="2056292"/>
    <lineage>
        <taxon>Eukaryota</taxon>
        <taxon>Fungi</taxon>
        <taxon>Dikarya</taxon>
        <taxon>Basidiomycota</taxon>
        <taxon>Agaricomycotina</taxon>
        <taxon>Agaricomycetes</taxon>
        <taxon>Polyporales</taxon>
        <taxon>Meripilaceae</taxon>
        <taxon>Meripilus</taxon>
    </lineage>
</organism>
<feature type="region of interest" description="Disordered" evidence="5">
    <location>
        <begin position="1"/>
        <end position="25"/>
    </location>
</feature>
<accession>A0AAD5YNL5</accession>
<reference evidence="9" key="1">
    <citation type="submission" date="2022-07" db="EMBL/GenBank/DDBJ databases">
        <title>Genome Sequence of Physisporinus lineatus.</title>
        <authorList>
            <person name="Buettner E."/>
        </authorList>
    </citation>
    <scope>NUCLEOTIDE SEQUENCE</scope>
    <source>
        <strain evidence="9">VT162</strain>
    </source>
</reference>
<dbReference type="Gene3D" id="2.40.50.100">
    <property type="match status" value="1"/>
</dbReference>
<sequence>MITFTSFPPPSFDNSDVSGGHYRQDEDMDMDLENDFGEGASKRLTYPGETLTSSQAFMRGHGTFVHDEDVVASVAGTIERVNKLITVRPVQPRRWKVDANSRQDAILMLSSVNLPGGVQRRKLESDELQMRTFFEEGDLLVAEVQAFFADGAMSLHTRSLKYGKLRNGQLVSVPPVLIRRLKSHFLTLPCGVDLILGLNGYIWVSKHVKENEQEGEEGFDAEAVYSNRNDNIDEATRSAISRVSNIIQVLAAHFIALTDAILLEAYEWALEQGTIKDLLQQDVGEALVAAVTTPR</sequence>
<evidence type="ECO:0000256" key="2">
    <source>
        <dbReference type="ARBA" id="ARBA00009155"/>
    </source>
</evidence>
<evidence type="ECO:0000313" key="10">
    <source>
        <dbReference type="Proteomes" id="UP001212997"/>
    </source>
</evidence>
<dbReference type="Pfam" id="PF21266">
    <property type="entry name" value="S1_RRP4"/>
    <property type="match status" value="1"/>
</dbReference>
<dbReference type="SUPFAM" id="SSF54791">
    <property type="entry name" value="Eukaryotic type KH-domain (KH-domain type I)"/>
    <property type="match status" value="1"/>
</dbReference>
<evidence type="ECO:0008006" key="11">
    <source>
        <dbReference type="Google" id="ProtNLM"/>
    </source>
</evidence>
<name>A0AAD5YNL5_9APHY</name>
<proteinExistence type="inferred from homology"/>
<dbReference type="InterPro" id="IPR036612">
    <property type="entry name" value="KH_dom_type_1_sf"/>
</dbReference>
<evidence type="ECO:0000256" key="4">
    <source>
        <dbReference type="ARBA" id="ARBA00022884"/>
    </source>
</evidence>
<feature type="domain" description="RRP4 S1" evidence="8">
    <location>
        <begin position="87"/>
        <end position="145"/>
    </location>
</feature>
<dbReference type="GO" id="GO:0000177">
    <property type="term" value="C:cytoplasmic exosome (RNase complex)"/>
    <property type="evidence" value="ECO:0007669"/>
    <property type="project" value="TreeGrafter"/>
</dbReference>
<feature type="compositionally biased region" description="Polar residues" evidence="5">
    <location>
        <begin position="1"/>
        <end position="17"/>
    </location>
</feature>
<dbReference type="GO" id="GO:0071038">
    <property type="term" value="P:TRAMP-dependent tRNA surveillance pathway"/>
    <property type="evidence" value="ECO:0007669"/>
    <property type="project" value="TreeGrafter"/>
</dbReference>
<dbReference type="InterPro" id="IPR004088">
    <property type="entry name" value="KH_dom_type_1"/>
</dbReference>
<evidence type="ECO:0000259" key="6">
    <source>
        <dbReference type="Pfam" id="PF14382"/>
    </source>
</evidence>